<feature type="repeat" description="ANK" evidence="7">
    <location>
        <begin position="249"/>
        <end position="271"/>
    </location>
</feature>
<dbReference type="InterPro" id="IPR002110">
    <property type="entry name" value="Ankyrin_rpt"/>
</dbReference>
<dbReference type="PANTHER" id="PTHR24186">
    <property type="entry name" value="PROTEIN PHOSPHATASE 1 REGULATORY SUBUNIT"/>
    <property type="match status" value="1"/>
</dbReference>
<dbReference type="Pfam" id="PF00023">
    <property type="entry name" value="Ank"/>
    <property type="match status" value="1"/>
</dbReference>
<evidence type="ECO:0000256" key="3">
    <source>
        <dbReference type="ARBA" id="ARBA00022737"/>
    </source>
</evidence>
<protein>
    <recommendedName>
        <fullName evidence="9">PGG domain-containing protein</fullName>
    </recommendedName>
</protein>
<dbReference type="PANTHER" id="PTHR24186:SF46">
    <property type="entry name" value="PROTEIN ACCELERATED CELL DEATH 6-LIKE"/>
    <property type="match status" value="1"/>
</dbReference>
<feature type="domain" description="PGG" evidence="9">
    <location>
        <begin position="416"/>
        <end position="523"/>
    </location>
</feature>
<gene>
    <name evidence="10" type="ORF">V6N12_013460</name>
</gene>
<evidence type="ECO:0000256" key="5">
    <source>
        <dbReference type="ARBA" id="ARBA00023043"/>
    </source>
</evidence>
<evidence type="ECO:0000256" key="4">
    <source>
        <dbReference type="ARBA" id="ARBA00022989"/>
    </source>
</evidence>
<dbReference type="PROSITE" id="PS50088">
    <property type="entry name" value="ANK_REPEAT"/>
    <property type="match status" value="3"/>
</dbReference>
<dbReference type="Gene3D" id="1.25.40.20">
    <property type="entry name" value="Ankyrin repeat-containing domain"/>
    <property type="match status" value="3"/>
</dbReference>
<sequence>MDHRLLMAVRSGDARLIKRLADEENGILSGTSSQGNTILHIAVKLGHWSAVEEIMKRDPKLSLIANHKGETAVHIASKGPDTIMAQSFIESVQKLEEDSSMGFRTARLTDHDGNTPVHCAVRKNSVSLMKRLAVGDSESLLLVNQAGESPINIALNFKLKCCIKAIISLNQSALEYKGPNDQTTLHLAVMRGDIDVVRIILKEKAHLVNSKDDKQRTPLHYAAALGQYYIAKELLRSSDISAACQEDQNNQIPLHLAAKNGNIHLLEALLNSHPNTIELVDKRQQNILHIAAQNGKLDIVLFVLDLPEMEDLLNAGDENGNTPLHLAAEKFYYSIVYILTKSKVLDIRAINKEGYTALDVVRSSEAREMRLVYKKHGTWAILKSAYATRAISLEDVVDREWKVDEELKRTLFQTIREECTAMLVVATLIATVTFAAAFTVPRGLITAGPDVGKATLIRKPAFKAFVLTNTCAMLLSTAAICIVLKSLLHQNRIHIFDAMSQAIAWTCGALMTMVMAFTLGFFLVLFKDLELASLACIFLWIGLAVLLFNSPRLFLFMNRWLVAIKGRRSRRELKLRQIGFLFNCQNCDIKWRIFL</sequence>
<evidence type="ECO:0000259" key="9">
    <source>
        <dbReference type="Pfam" id="PF13962"/>
    </source>
</evidence>
<dbReference type="EMBL" id="JBBPBM010000116">
    <property type="protein sequence ID" value="KAK8506646.1"/>
    <property type="molecule type" value="Genomic_DNA"/>
</dbReference>
<accession>A0ABR2BHJ0</accession>
<dbReference type="SMART" id="SM00248">
    <property type="entry name" value="ANK"/>
    <property type="match status" value="8"/>
</dbReference>
<evidence type="ECO:0000313" key="10">
    <source>
        <dbReference type="EMBL" id="KAK8506646.1"/>
    </source>
</evidence>
<keyword evidence="5 7" id="KW-0040">ANK repeat</keyword>
<keyword evidence="3" id="KW-0677">Repeat</keyword>
<evidence type="ECO:0000256" key="1">
    <source>
        <dbReference type="ARBA" id="ARBA00004141"/>
    </source>
</evidence>
<feature type="transmembrane region" description="Helical" evidence="8">
    <location>
        <begin position="531"/>
        <end position="549"/>
    </location>
</feature>
<dbReference type="InterPro" id="IPR026961">
    <property type="entry name" value="PGG_dom"/>
</dbReference>
<keyword evidence="11" id="KW-1185">Reference proteome</keyword>
<feature type="transmembrane region" description="Helical" evidence="8">
    <location>
        <begin position="503"/>
        <end position="525"/>
    </location>
</feature>
<dbReference type="SUPFAM" id="SSF48403">
    <property type="entry name" value="Ankyrin repeat"/>
    <property type="match status" value="1"/>
</dbReference>
<evidence type="ECO:0000256" key="8">
    <source>
        <dbReference type="SAM" id="Phobius"/>
    </source>
</evidence>
<dbReference type="Pfam" id="PF12796">
    <property type="entry name" value="Ank_2"/>
    <property type="match status" value="3"/>
</dbReference>
<dbReference type="PROSITE" id="PS50297">
    <property type="entry name" value="ANK_REP_REGION"/>
    <property type="match status" value="2"/>
</dbReference>
<organism evidence="10 11">
    <name type="scientific">Hibiscus sabdariffa</name>
    <name type="common">roselle</name>
    <dbReference type="NCBI Taxonomy" id="183260"/>
    <lineage>
        <taxon>Eukaryota</taxon>
        <taxon>Viridiplantae</taxon>
        <taxon>Streptophyta</taxon>
        <taxon>Embryophyta</taxon>
        <taxon>Tracheophyta</taxon>
        <taxon>Spermatophyta</taxon>
        <taxon>Magnoliopsida</taxon>
        <taxon>eudicotyledons</taxon>
        <taxon>Gunneridae</taxon>
        <taxon>Pentapetalae</taxon>
        <taxon>rosids</taxon>
        <taxon>malvids</taxon>
        <taxon>Malvales</taxon>
        <taxon>Malvaceae</taxon>
        <taxon>Malvoideae</taxon>
        <taxon>Hibiscus</taxon>
    </lineage>
</organism>
<feature type="repeat" description="ANK" evidence="7">
    <location>
        <begin position="34"/>
        <end position="66"/>
    </location>
</feature>
<keyword evidence="6 8" id="KW-0472">Membrane</keyword>
<feature type="repeat" description="ANK" evidence="7">
    <location>
        <begin position="180"/>
        <end position="212"/>
    </location>
</feature>
<feature type="transmembrane region" description="Helical" evidence="8">
    <location>
        <begin position="461"/>
        <end position="483"/>
    </location>
</feature>
<comment type="subcellular location">
    <subcellularLocation>
        <location evidence="1">Membrane</location>
        <topology evidence="1">Multi-pass membrane protein</topology>
    </subcellularLocation>
</comment>
<dbReference type="Pfam" id="PF13962">
    <property type="entry name" value="PGG"/>
    <property type="match status" value="1"/>
</dbReference>
<comment type="caution">
    <text evidence="10">The sequence shown here is derived from an EMBL/GenBank/DDBJ whole genome shotgun (WGS) entry which is preliminary data.</text>
</comment>
<feature type="transmembrane region" description="Helical" evidence="8">
    <location>
        <begin position="419"/>
        <end position="441"/>
    </location>
</feature>
<keyword evidence="2 8" id="KW-0812">Transmembrane</keyword>
<dbReference type="InterPro" id="IPR036770">
    <property type="entry name" value="Ankyrin_rpt-contain_sf"/>
</dbReference>
<reference evidence="10 11" key="1">
    <citation type="journal article" date="2024" name="G3 (Bethesda)">
        <title>Genome assembly of Hibiscus sabdariffa L. provides insights into metabolisms of medicinal natural products.</title>
        <authorList>
            <person name="Kim T."/>
        </authorList>
    </citation>
    <scope>NUCLEOTIDE SEQUENCE [LARGE SCALE GENOMIC DNA]</scope>
    <source>
        <strain evidence="10">TK-2024</strain>
        <tissue evidence="10">Old leaves</tissue>
    </source>
</reference>
<keyword evidence="4 8" id="KW-1133">Transmembrane helix</keyword>
<dbReference type="Proteomes" id="UP001472677">
    <property type="component" value="Unassembled WGS sequence"/>
</dbReference>
<evidence type="ECO:0000256" key="6">
    <source>
        <dbReference type="ARBA" id="ARBA00023136"/>
    </source>
</evidence>
<evidence type="ECO:0000313" key="11">
    <source>
        <dbReference type="Proteomes" id="UP001472677"/>
    </source>
</evidence>
<name>A0ABR2BHJ0_9ROSI</name>
<proteinExistence type="predicted"/>
<evidence type="ECO:0000256" key="7">
    <source>
        <dbReference type="PROSITE-ProRule" id="PRU00023"/>
    </source>
</evidence>
<evidence type="ECO:0000256" key="2">
    <source>
        <dbReference type="ARBA" id="ARBA00022692"/>
    </source>
</evidence>